<accession>A0AA36N2W6</accession>
<dbReference type="PROSITE" id="PS51279">
    <property type="entry name" value="BCNT_C"/>
    <property type="match status" value="1"/>
</dbReference>
<dbReference type="InterPro" id="IPR011421">
    <property type="entry name" value="BCNT-C"/>
</dbReference>
<proteinExistence type="predicted"/>
<comment type="caution">
    <text evidence="2">The sequence shown here is derived from an EMBL/GenBank/DDBJ whole genome shotgun (WGS) entry which is preliminary data.</text>
</comment>
<evidence type="ECO:0000313" key="3">
    <source>
        <dbReference type="Proteomes" id="UP001178507"/>
    </source>
</evidence>
<organism evidence="2 3">
    <name type="scientific">Effrenium voratum</name>
    <dbReference type="NCBI Taxonomy" id="2562239"/>
    <lineage>
        <taxon>Eukaryota</taxon>
        <taxon>Sar</taxon>
        <taxon>Alveolata</taxon>
        <taxon>Dinophyceae</taxon>
        <taxon>Suessiales</taxon>
        <taxon>Symbiodiniaceae</taxon>
        <taxon>Effrenium</taxon>
    </lineage>
</organism>
<keyword evidence="3" id="KW-1185">Reference proteome</keyword>
<name>A0AA36N2W6_9DINO</name>
<protein>
    <recommendedName>
        <fullName evidence="1">BCNT-C domain-containing protein</fullName>
    </recommendedName>
</protein>
<dbReference type="EMBL" id="CAUJNA010001724">
    <property type="protein sequence ID" value="CAJ1388634.1"/>
    <property type="molecule type" value="Genomic_DNA"/>
</dbReference>
<dbReference type="AlphaFoldDB" id="A0AA36N2W6"/>
<gene>
    <name evidence="2" type="ORF">EVOR1521_LOCUS14456</name>
</gene>
<dbReference type="Pfam" id="PF07572">
    <property type="entry name" value="BCNT"/>
    <property type="match status" value="1"/>
</dbReference>
<dbReference type="Proteomes" id="UP001178507">
    <property type="component" value="Unassembled WGS sequence"/>
</dbReference>
<sequence length="459" mass="50731">MEGVEMAKRGEESGELAMQQWEDFDNYSKEEKLEVLQKWANMDVPAIAVATVKGAVVRHPVLVSFWAVGLLIASLAGGLPVNTSQEEAYHILLQQAEVIDSRELGQQAEVELQKAEAVYHASSGLFSCDDTCQKAFDKESNRGYQDAKATTANWAMVTLGSAVFPDSDPEDEDFILEETEEPAARSQAARGADKAARRKRQKAAEELWEEMQKEELQSAKSWVKRPCFDPLFRSLQQRVPPVQRFAPKKVDVAASVASYGQCAEEGQCKSAKEMKQRVRAEVAAPRPSASAGSVSKASIWAQLAKYSFATEPLPSAKEMKQMVRGSNTSGTKKLALKLPSSTVVQESVRFAGETLLLQRRLQPGEQQRYLQTQKRKQAARLGGSLRALDQLLSKDKELNTMEKSGLDWKQHKEEAGLELPKDERGSALERSAFLSRAAARAQHAARAQLRAAARKRAAK</sequence>
<evidence type="ECO:0000313" key="2">
    <source>
        <dbReference type="EMBL" id="CAJ1388634.1"/>
    </source>
</evidence>
<evidence type="ECO:0000259" key="1">
    <source>
        <dbReference type="PROSITE" id="PS51279"/>
    </source>
</evidence>
<reference evidence="2" key="1">
    <citation type="submission" date="2023-08" db="EMBL/GenBank/DDBJ databases">
        <authorList>
            <person name="Chen Y."/>
            <person name="Shah S."/>
            <person name="Dougan E. K."/>
            <person name="Thang M."/>
            <person name="Chan C."/>
        </authorList>
    </citation>
    <scope>NUCLEOTIDE SEQUENCE</scope>
</reference>
<feature type="domain" description="BCNT-C" evidence="1">
    <location>
        <begin position="378"/>
        <end position="455"/>
    </location>
</feature>